<dbReference type="Pfam" id="PF00089">
    <property type="entry name" value="Trypsin"/>
    <property type="match status" value="1"/>
</dbReference>
<dbReference type="InterPro" id="IPR043504">
    <property type="entry name" value="Peptidase_S1_PA_chymotrypsin"/>
</dbReference>
<accession>A0A8K0DLK7</accession>
<evidence type="ECO:0000256" key="2">
    <source>
        <dbReference type="ARBA" id="ARBA00023157"/>
    </source>
</evidence>
<keyword evidence="3" id="KW-0325">Glycoprotein</keyword>
<keyword evidence="1" id="KW-0732">Signal</keyword>
<dbReference type="FunFam" id="2.40.10.10:FF:000028">
    <property type="entry name" value="Serine protease easter"/>
    <property type="match status" value="1"/>
</dbReference>
<evidence type="ECO:0000313" key="6">
    <source>
        <dbReference type="EMBL" id="KAF2905572.1"/>
    </source>
</evidence>
<dbReference type="GO" id="GO:0006508">
    <property type="term" value="P:proteolysis"/>
    <property type="evidence" value="ECO:0007669"/>
    <property type="project" value="InterPro"/>
</dbReference>
<evidence type="ECO:0000313" key="7">
    <source>
        <dbReference type="Proteomes" id="UP000801492"/>
    </source>
</evidence>
<feature type="domain" description="Peptidase S1" evidence="5">
    <location>
        <begin position="66"/>
        <end position="315"/>
    </location>
</feature>
<reference evidence="6" key="1">
    <citation type="submission" date="2019-08" db="EMBL/GenBank/DDBJ databases">
        <title>The genome of the North American firefly Photinus pyralis.</title>
        <authorList>
            <consortium name="Photinus pyralis genome working group"/>
            <person name="Fallon T.R."/>
            <person name="Sander Lower S.E."/>
            <person name="Weng J.-K."/>
        </authorList>
    </citation>
    <scope>NUCLEOTIDE SEQUENCE</scope>
    <source>
        <strain evidence="6">TRF0915ILg1</strain>
        <tissue evidence="6">Whole body</tissue>
    </source>
</reference>
<dbReference type="Gene3D" id="2.40.10.10">
    <property type="entry name" value="Trypsin-like serine proteases"/>
    <property type="match status" value="2"/>
</dbReference>
<dbReference type="InterPro" id="IPR001314">
    <property type="entry name" value="Peptidase_S1A"/>
</dbReference>
<keyword evidence="2" id="KW-1015">Disulfide bond</keyword>
<dbReference type="GO" id="GO:0004252">
    <property type="term" value="F:serine-type endopeptidase activity"/>
    <property type="evidence" value="ECO:0007669"/>
    <property type="project" value="InterPro"/>
</dbReference>
<evidence type="ECO:0000259" key="5">
    <source>
        <dbReference type="PROSITE" id="PS50240"/>
    </source>
</evidence>
<keyword evidence="7" id="KW-1185">Reference proteome</keyword>
<dbReference type="OrthoDB" id="6732254at2759"/>
<gene>
    <name evidence="6" type="ORF">ILUMI_00600</name>
</gene>
<organism evidence="6 7">
    <name type="scientific">Ignelater luminosus</name>
    <name type="common">Cucubano</name>
    <name type="synonym">Pyrophorus luminosus</name>
    <dbReference type="NCBI Taxonomy" id="2038154"/>
    <lineage>
        <taxon>Eukaryota</taxon>
        <taxon>Metazoa</taxon>
        <taxon>Ecdysozoa</taxon>
        <taxon>Arthropoda</taxon>
        <taxon>Hexapoda</taxon>
        <taxon>Insecta</taxon>
        <taxon>Pterygota</taxon>
        <taxon>Neoptera</taxon>
        <taxon>Endopterygota</taxon>
        <taxon>Coleoptera</taxon>
        <taxon>Polyphaga</taxon>
        <taxon>Elateriformia</taxon>
        <taxon>Elateroidea</taxon>
        <taxon>Elateridae</taxon>
        <taxon>Agrypninae</taxon>
        <taxon>Pyrophorini</taxon>
        <taxon>Ignelater</taxon>
    </lineage>
</organism>
<dbReference type="PANTHER" id="PTHR24260">
    <property type="match status" value="1"/>
</dbReference>
<comment type="similarity">
    <text evidence="4">Belongs to the peptidase S1 family. CLIP subfamily.</text>
</comment>
<dbReference type="SMART" id="SM00020">
    <property type="entry name" value="Tryp_SPc"/>
    <property type="match status" value="1"/>
</dbReference>
<dbReference type="PANTHER" id="PTHR24260:SF145">
    <property type="entry name" value="FI17609P1-RELATED"/>
    <property type="match status" value="1"/>
</dbReference>
<dbReference type="CDD" id="cd00190">
    <property type="entry name" value="Tryp_SPc"/>
    <property type="match status" value="1"/>
</dbReference>
<dbReference type="AlphaFoldDB" id="A0A8K0DLK7"/>
<name>A0A8K0DLK7_IGNLU</name>
<sequence>MNHSLTVKMNYKWNILNNKLIAVLTLQIVIICCVEELTTDNPEDGHYRLASIDHCGLQHSDDYFHLTNKTEITEFPWLARIGYRRNGENYDQFLCLGSLITSRHVLTAAQCLDDNLKPTIIRLGEYHSYNSTDCAYYASIKAEECSDAQDFGVEKIIRHHGYINETGGVHDIGLIKLDQVVGYTDYIRPICLIPPANEKSGSELKNLTIGAWGWSKQHFSTYHRTKIKLESPVDITPREECVSRSATLQDNQVCATYVNDKVCLYDNGGPLIFSYNYQWFQEGVVLSGKRNCFVAIPPFRYTSVSAYIDWINENL</sequence>
<dbReference type="InterPro" id="IPR009003">
    <property type="entry name" value="Peptidase_S1_PA"/>
</dbReference>
<evidence type="ECO:0000256" key="3">
    <source>
        <dbReference type="ARBA" id="ARBA00023180"/>
    </source>
</evidence>
<protein>
    <recommendedName>
        <fullName evidence="5">Peptidase S1 domain-containing protein</fullName>
    </recommendedName>
</protein>
<evidence type="ECO:0000256" key="4">
    <source>
        <dbReference type="ARBA" id="ARBA00024195"/>
    </source>
</evidence>
<dbReference type="PRINTS" id="PR00722">
    <property type="entry name" value="CHYMOTRYPSIN"/>
</dbReference>
<dbReference type="Proteomes" id="UP000801492">
    <property type="component" value="Unassembled WGS sequence"/>
</dbReference>
<dbReference type="EMBL" id="VTPC01000502">
    <property type="protein sequence ID" value="KAF2905572.1"/>
    <property type="molecule type" value="Genomic_DNA"/>
</dbReference>
<evidence type="ECO:0000256" key="1">
    <source>
        <dbReference type="ARBA" id="ARBA00022729"/>
    </source>
</evidence>
<dbReference type="SUPFAM" id="SSF50494">
    <property type="entry name" value="Trypsin-like serine proteases"/>
    <property type="match status" value="1"/>
</dbReference>
<dbReference type="InterPro" id="IPR051333">
    <property type="entry name" value="CLIP_Serine_Protease"/>
</dbReference>
<comment type="caution">
    <text evidence="6">The sequence shown here is derived from an EMBL/GenBank/DDBJ whole genome shotgun (WGS) entry which is preliminary data.</text>
</comment>
<proteinExistence type="inferred from homology"/>
<dbReference type="PROSITE" id="PS50240">
    <property type="entry name" value="TRYPSIN_DOM"/>
    <property type="match status" value="1"/>
</dbReference>
<dbReference type="InterPro" id="IPR001254">
    <property type="entry name" value="Trypsin_dom"/>
</dbReference>